<feature type="binding site" evidence="15">
    <location>
        <position position="193"/>
    </location>
    <ligand>
        <name>a divalent metal cation</name>
        <dbReference type="ChEBI" id="CHEBI:60240"/>
    </ligand>
</feature>
<keyword evidence="17" id="KW-1185">Reference proteome</keyword>
<dbReference type="PANTHER" id="PTHR10907">
    <property type="entry name" value="REGUCALCIN"/>
    <property type="match status" value="1"/>
</dbReference>
<proteinExistence type="inferred from homology"/>
<evidence type="ECO:0000256" key="10">
    <source>
        <dbReference type="ARBA" id="ARBA00022723"/>
    </source>
</evidence>
<reference evidence="18" key="1">
    <citation type="submission" date="2025-08" db="UniProtKB">
        <authorList>
            <consortium name="RefSeq"/>
        </authorList>
    </citation>
    <scope>IDENTIFICATION</scope>
</reference>
<feature type="domain" description="SMP-30/Gluconolactonase/LRE-like region" evidence="16">
    <location>
        <begin position="55"/>
        <end position="305"/>
    </location>
</feature>
<comment type="cofactor">
    <cofactor evidence="15">
        <name>Zn(2+)</name>
        <dbReference type="ChEBI" id="CHEBI:29105"/>
    </cofactor>
    <text evidence="15">Binds 1 divalent metal cation per subunit.</text>
</comment>
<comment type="subcellular location">
    <subcellularLocation>
        <location evidence="5">Cytoplasm</location>
    </subcellularLocation>
</comment>
<evidence type="ECO:0000256" key="1">
    <source>
        <dbReference type="ARBA" id="ARBA00001589"/>
    </source>
</evidence>
<dbReference type="InterPro" id="IPR013658">
    <property type="entry name" value="SGL"/>
</dbReference>
<feature type="binding site" evidence="15">
    <location>
        <position position="140"/>
    </location>
    <ligand>
        <name>substrate</name>
    </ligand>
</feature>
<feature type="active site" description="Proton donor/acceptor" evidence="14">
    <location>
        <position position="245"/>
    </location>
</feature>
<feature type="binding site" evidence="15">
    <location>
        <position position="160"/>
    </location>
    <ligand>
        <name>substrate</name>
    </ligand>
</feature>
<evidence type="ECO:0000259" key="16">
    <source>
        <dbReference type="Pfam" id="PF08450"/>
    </source>
</evidence>
<evidence type="ECO:0000256" key="13">
    <source>
        <dbReference type="ARBA" id="ARBA00032464"/>
    </source>
</evidence>
<dbReference type="InParanoid" id="A0A6J0U2F8"/>
<dbReference type="GO" id="GO:0004341">
    <property type="term" value="F:gluconolactonase activity"/>
    <property type="evidence" value="ECO:0007669"/>
    <property type="project" value="UniProtKB-EC"/>
</dbReference>
<evidence type="ECO:0000256" key="11">
    <source>
        <dbReference type="ARBA" id="ARBA00022801"/>
    </source>
</evidence>
<dbReference type="InterPro" id="IPR005511">
    <property type="entry name" value="SMP-30"/>
</dbReference>
<dbReference type="EC" id="3.1.1.17" evidence="7"/>
<comment type="catalytic activity">
    <reaction evidence="1">
        <text>D-glucono-1,5-lactone + H2O = D-gluconate + H(+)</text>
        <dbReference type="Rhea" id="RHEA:10440"/>
        <dbReference type="ChEBI" id="CHEBI:15377"/>
        <dbReference type="ChEBI" id="CHEBI:15378"/>
        <dbReference type="ChEBI" id="CHEBI:16217"/>
        <dbReference type="ChEBI" id="CHEBI:18391"/>
        <dbReference type="EC" id="3.1.1.17"/>
    </reaction>
</comment>
<feature type="binding site" evidence="15">
    <location>
        <position position="245"/>
    </location>
    <ligand>
        <name>a divalent metal cation</name>
        <dbReference type="ChEBI" id="CHEBI:60240"/>
    </ligand>
</feature>
<evidence type="ECO:0000256" key="15">
    <source>
        <dbReference type="PIRSR" id="PIRSR605511-2"/>
    </source>
</evidence>
<keyword evidence="11" id="KW-0378">Hydrolase</keyword>
<gene>
    <name evidence="18" type="primary">LOC110080695</name>
</gene>
<dbReference type="RefSeq" id="XP_020652479.1">
    <property type="nucleotide sequence ID" value="XM_020796820.2"/>
</dbReference>
<evidence type="ECO:0000256" key="5">
    <source>
        <dbReference type="ARBA" id="ARBA00004496"/>
    </source>
</evidence>
<comment type="cofactor">
    <cofactor evidence="2">
        <name>Ca(2+)</name>
        <dbReference type="ChEBI" id="CHEBI:29108"/>
    </cofactor>
</comment>
<dbReference type="AlphaFoldDB" id="A0A6J0U2F8"/>
<dbReference type="GO" id="GO:0005737">
    <property type="term" value="C:cytoplasm"/>
    <property type="evidence" value="ECO:0007669"/>
    <property type="project" value="UniProtKB-SubCell"/>
</dbReference>
<evidence type="ECO:0000256" key="6">
    <source>
        <dbReference type="ARBA" id="ARBA00008853"/>
    </source>
</evidence>
<name>A0A6J0U2F8_9SAUR</name>
<keyword evidence="9" id="KW-0963">Cytoplasm</keyword>
<dbReference type="InterPro" id="IPR011042">
    <property type="entry name" value="6-blade_b-propeller_TolB-like"/>
</dbReference>
<evidence type="ECO:0000313" key="17">
    <source>
        <dbReference type="Proteomes" id="UP001652642"/>
    </source>
</evidence>
<dbReference type="SUPFAM" id="SSF63829">
    <property type="entry name" value="Calcium-dependent phosphotriesterase"/>
    <property type="match status" value="1"/>
</dbReference>
<dbReference type="GO" id="GO:0019853">
    <property type="term" value="P:L-ascorbic acid biosynthetic process"/>
    <property type="evidence" value="ECO:0007669"/>
    <property type="project" value="TreeGrafter"/>
</dbReference>
<comment type="cofactor">
    <cofactor evidence="3">
        <name>Mn(2+)</name>
        <dbReference type="ChEBI" id="CHEBI:29035"/>
    </cofactor>
</comment>
<dbReference type="KEGG" id="pvt:110080695"/>
<dbReference type="FunFam" id="2.120.10.30:FF:000027">
    <property type="entry name" value="Regucalcin homologue"/>
    <property type="match status" value="1"/>
</dbReference>
<evidence type="ECO:0000256" key="4">
    <source>
        <dbReference type="ARBA" id="ARBA00001946"/>
    </source>
</evidence>
<feature type="binding site" evidence="15">
    <location>
        <position position="57"/>
    </location>
    <ligand>
        <name>a divalent metal cation</name>
        <dbReference type="ChEBI" id="CHEBI:60240"/>
    </ligand>
</feature>
<evidence type="ECO:0000256" key="2">
    <source>
        <dbReference type="ARBA" id="ARBA00001913"/>
    </source>
</evidence>
<dbReference type="PRINTS" id="PR01790">
    <property type="entry name" value="SMP30FAMILY"/>
</dbReference>
<evidence type="ECO:0000256" key="12">
    <source>
        <dbReference type="ARBA" id="ARBA00022837"/>
    </source>
</evidence>
<evidence type="ECO:0000256" key="7">
    <source>
        <dbReference type="ARBA" id="ARBA00013227"/>
    </source>
</evidence>
<dbReference type="OrthoDB" id="423498at2759"/>
<dbReference type="InterPro" id="IPR008367">
    <property type="entry name" value="Regucalcin"/>
</dbReference>
<dbReference type="PANTHER" id="PTHR10907:SF64">
    <property type="entry name" value="REGUCALCIN"/>
    <property type="match status" value="1"/>
</dbReference>
<dbReference type="Pfam" id="PF08450">
    <property type="entry name" value="SGL"/>
    <property type="match status" value="1"/>
</dbReference>
<evidence type="ECO:0000313" key="18">
    <source>
        <dbReference type="RefSeq" id="XP_020652479.1"/>
    </source>
</evidence>
<evidence type="ECO:0000256" key="3">
    <source>
        <dbReference type="ARBA" id="ARBA00001936"/>
    </source>
</evidence>
<comment type="similarity">
    <text evidence="6">Belongs to the SMP-30/CGR1 family.</text>
</comment>
<dbReference type="GO" id="GO:0030234">
    <property type="term" value="F:enzyme regulator activity"/>
    <property type="evidence" value="ECO:0007669"/>
    <property type="project" value="InterPro"/>
</dbReference>
<dbReference type="GeneID" id="110080695"/>
<keyword evidence="10 15" id="KW-0479">Metal-binding</keyword>
<dbReference type="PRINTS" id="PR01791">
    <property type="entry name" value="REGUCALCIN"/>
</dbReference>
<evidence type="ECO:0000256" key="8">
    <source>
        <dbReference type="ARBA" id="ARBA00016808"/>
    </source>
</evidence>
<sequence>MWAGHLKVTAGYIRLCNLLREIIHVAFSRERSTARYCTTMSSIRIETVVKEKNRMGECPVWEERQNCLVFVDINSQKVCRWDSNSKEVQCVPLEARVGSVALRKSGGYVVTVGTRFAFLNWGDPSLTTIAELESDKPNNRFNDGKVDPMGRYFAGTMAEETAPGVRARRQGALYTLFPDCSVLTQLEEVDISNGLAWSLDHRTFFYIDSLAYAVHAFDYDIHTGKIDRCSCRPVYKLEKEEAMPDGMCIDTEGKLWVACIDGGRVIRIDPETGKRLQTVKMPASRITSCCFGGKDYSEMYVTSATDGLGKVALTKEPNAGEIFKITGLGVKGVPQQYFTG</sequence>
<dbReference type="Gene3D" id="2.120.10.30">
    <property type="entry name" value="TolB, C-terminal domain"/>
    <property type="match status" value="1"/>
</dbReference>
<comment type="cofactor">
    <cofactor evidence="4">
        <name>Mg(2+)</name>
        <dbReference type="ChEBI" id="CHEBI:18420"/>
    </cofactor>
</comment>
<dbReference type="Proteomes" id="UP001652642">
    <property type="component" value="Chromosome 3"/>
</dbReference>
<feature type="binding site" evidence="15">
    <location>
        <position position="142"/>
    </location>
    <ligand>
        <name>substrate</name>
    </ligand>
</feature>
<keyword evidence="15" id="KW-0862">Zinc</keyword>
<keyword evidence="12" id="KW-0106">Calcium</keyword>
<organism evidence="17 18">
    <name type="scientific">Pogona vitticeps</name>
    <name type="common">central bearded dragon</name>
    <dbReference type="NCBI Taxonomy" id="103695"/>
    <lineage>
        <taxon>Eukaryota</taxon>
        <taxon>Metazoa</taxon>
        <taxon>Chordata</taxon>
        <taxon>Craniata</taxon>
        <taxon>Vertebrata</taxon>
        <taxon>Euteleostomi</taxon>
        <taxon>Lepidosauria</taxon>
        <taxon>Squamata</taxon>
        <taxon>Bifurcata</taxon>
        <taxon>Unidentata</taxon>
        <taxon>Episquamata</taxon>
        <taxon>Toxicofera</taxon>
        <taxon>Iguania</taxon>
        <taxon>Acrodonta</taxon>
        <taxon>Agamidae</taxon>
        <taxon>Amphibolurinae</taxon>
        <taxon>Pogona</taxon>
    </lineage>
</organism>
<evidence type="ECO:0000256" key="14">
    <source>
        <dbReference type="PIRSR" id="PIRSR605511-1"/>
    </source>
</evidence>
<evidence type="ECO:0000256" key="9">
    <source>
        <dbReference type="ARBA" id="ARBA00022490"/>
    </source>
</evidence>
<protein>
    <recommendedName>
        <fullName evidence="8">Regucalcin</fullName>
        <ecNumber evidence="7">3.1.1.17</ecNumber>
    </recommendedName>
    <alternativeName>
        <fullName evidence="13">Gluconolactonase</fullName>
    </alternativeName>
</protein>
<dbReference type="GO" id="GO:0005509">
    <property type="term" value="F:calcium ion binding"/>
    <property type="evidence" value="ECO:0007669"/>
    <property type="project" value="InterPro"/>
</dbReference>
<accession>A0A6J0U2F8</accession>